<dbReference type="InParanoid" id="A0A163IS19"/>
<evidence type="ECO:0008006" key="3">
    <source>
        <dbReference type="Google" id="ProtNLM"/>
    </source>
</evidence>
<dbReference type="OrthoDB" id="2287349at2759"/>
<protein>
    <recommendedName>
        <fullName evidence="3">Reverse transcriptase zinc-binding domain-containing protein</fullName>
    </recommendedName>
</protein>
<feature type="non-terminal residue" evidence="1">
    <location>
        <position position="324"/>
    </location>
</feature>
<name>A0A163IS19_ABSGL</name>
<gene>
    <name evidence="1" type="primary">ABSGL_00276.1 scaffold 401</name>
</gene>
<accession>A0A163IS19</accession>
<reference evidence="1" key="1">
    <citation type="submission" date="2016-04" db="EMBL/GenBank/DDBJ databases">
        <authorList>
            <person name="Evans L.H."/>
            <person name="Alamgir A."/>
            <person name="Owens N."/>
            <person name="Weber N.D."/>
            <person name="Virtaneva K."/>
            <person name="Barbian K."/>
            <person name="Babar A."/>
            <person name="Rosenke K."/>
        </authorList>
    </citation>
    <scope>NUCLEOTIDE SEQUENCE [LARGE SCALE GENOMIC DNA]</scope>
    <source>
        <strain evidence="1">CBS 101.48</strain>
    </source>
</reference>
<evidence type="ECO:0000313" key="1">
    <source>
        <dbReference type="EMBL" id="SAL94982.1"/>
    </source>
</evidence>
<keyword evidence="2" id="KW-1185">Reference proteome</keyword>
<feature type="non-terminal residue" evidence="1">
    <location>
        <position position="1"/>
    </location>
</feature>
<proteinExistence type="predicted"/>
<dbReference type="AlphaFoldDB" id="A0A163IS19"/>
<dbReference type="EMBL" id="LT550077">
    <property type="protein sequence ID" value="SAL94982.1"/>
    <property type="molecule type" value="Genomic_DNA"/>
</dbReference>
<sequence>LWHVLRLVPLPVSFFRAAQKALSSFINNSSKVSRLSWVTLCRPVSAGGLGLIDPRAQQIALQRRWLPLILSPLTNLDHPLTFWIQAALTSRSSSLHSPISPLLTLPSAHSSFFPFNSPLLLVASFLHLPFVDLNQLTWSPQMCLDVPLIALLPRLPKDHFLRRSANAHLCGRDFLSWAPDRQRLIVKPITPQHRPLGPTLTKKVFRLLHNRGVSSFLLPSVHHLFQPGSSPSLGASLGPALWSFVSDLSPHAHSARSAHLSQQYQLPFGPPITGPSVWRTFWKIPMSPLARGTWYKLIHNRWPNRAFISTILPVVAPSPSCPIC</sequence>
<evidence type="ECO:0000313" key="2">
    <source>
        <dbReference type="Proteomes" id="UP000078561"/>
    </source>
</evidence>
<dbReference type="OMA" id="LRARNTW"/>
<dbReference type="Proteomes" id="UP000078561">
    <property type="component" value="Unassembled WGS sequence"/>
</dbReference>
<organism evidence="1">
    <name type="scientific">Absidia glauca</name>
    <name type="common">Pin mould</name>
    <dbReference type="NCBI Taxonomy" id="4829"/>
    <lineage>
        <taxon>Eukaryota</taxon>
        <taxon>Fungi</taxon>
        <taxon>Fungi incertae sedis</taxon>
        <taxon>Mucoromycota</taxon>
        <taxon>Mucoromycotina</taxon>
        <taxon>Mucoromycetes</taxon>
        <taxon>Mucorales</taxon>
        <taxon>Cunninghamellaceae</taxon>
        <taxon>Absidia</taxon>
    </lineage>
</organism>